<reference evidence="1 2" key="1">
    <citation type="journal article" date="2010" name="Science">
        <title>Genomic comparison of the ants Camponotus floridanus and Harpegnathos saltator.</title>
        <authorList>
            <person name="Bonasio R."/>
            <person name="Zhang G."/>
            <person name="Ye C."/>
            <person name="Mutti N.S."/>
            <person name="Fang X."/>
            <person name="Qin N."/>
            <person name="Donahue G."/>
            <person name="Yang P."/>
            <person name="Li Q."/>
            <person name="Li C."/>
            <person name="Zhang P."/>
            <person name="Huang Z."/>
            <person name="Berger S.L."/>
            <person name="Reinberg D."/>
            <person name="Wang J."/>
            <person name="Liebig J."/>
        </authorList>
    </citation>
    <scope>NUCLEOTIDE SEQUENCE [LARGE SCALE GENOMIC DNA]</scope>
    <source>
        <strain evidence="1 2">R22 G/1</strain>
    </source>
</reference>
<evidence type="ECO:0008006" key="3">
    <source>
        <dbReference type="Google" id="ProtNLM"/>
    </source>
</evidence>
<accession>E2BD36</accession>
<protein>
    <recommendedName>
        <fullName evidence="3">Histone-lysine N-methyltransferase SETMAR</fullName>
    </recommendedName>
</protein>
<dbReference type="InParanoid" id="E2BD36"/>
<dbReference type="GO" id="GO:0003676">
    <property type="term" value="F:nucleic acid binding"/>
    <property type="evidence" value="ECO:0007669"/>
    <property type="project" value="InterPro"/>
</dbReference>
<dbReference type="Gene3D" id="3.30.420.10">
    <property type="entry name" value="Ribonuclease H-like superfamily/Ribonuclease H"/>
    <property type="match status" value="1"/>
</dbReference>
<sequence length="77" mass="9272">VQELSDNDFDRRIEFCELMERIDEDPNYLSNIVFSDEATSQLNGYVNRHNCRFWSNTNPNWIQEAHPHYPQKLNVWA</sequence>
<keyword evidence="2" id="KW-1185">Reference proteome</keyword>
<dbReference type="STRING" id="610380.E2BD36"/>
<evidence type="ECO:0000313" key="2">
    <source>
        <dbReference type="Proteomes" id="UP000008237"/>
    </source>
</evidence>
<feature type="non-terminal residue" evidence="1">
    <location>
        <position position="77"/>
    </location>
</feature>
<dbReference type="Proteomes" id="UP000008237">
    <property type="component" value="Unassembled WGS sequence"/>
</dbReference>
<dbReference type="AlphaFoldDB" id="E2BD36"/>
<gene>
    <name evidence="1" type="ORF">EAI_12102</name>
</gene>
<dbReference type="PANTHER" id="PTHR47326">
    <property type="entry name" value="TRANSPOSABLE ELEMENT TC3 TRANSPOSASE-LIKE PROTEIN"/>
    <property type="match status" value="1"/>
</dbReference>
<dbReference type="PANTHER" id="PTHR47326:SF1">
    <property type="entry name" value="HTH PSQ-TYPE DOMAIN-CONTAINING PROTEIN"/>
    <property type="match status" value="1"/>
</dbReference>
<name>E2BD36_HARSA</name>
<dbReference type="EMBL" id="GL447559">
    <property type="protein sequence ID" value="EFN86394.1"/>
    <property type="molecule type" value="Genomic_DNA"/>
</dbReference>
<evidence type="ECO:0000313" key="1">
    <source>
        <dbReference type="EMBL" id="EFN86394.1"/>
    </source>
</evidence>
<feature type="non-terminal residue" evidence="1">
    <location>
        <position position="1"/>
    </location>
</feature>
<organism evidence="2">
    <name type="scientific">Harpegnathos saltator</name>
    <name type="common">Jerdon's jumping ant</name>
    <dbReference type="NCBI Taxonomy" id="610380"/>
    <lineage>
        <taxon>Eukaryota</taxon>
        <taxon>Metazoa</taxon>
        <taxon>Ecdysozoa</taxon>
        <taxon>Arthropoda</taxon>
        <taxon>Hexapoda</taxon>
        <taxon>Insecta</taxon>
        <taxon>Pterygota</taxon>
        <taxon>Neoptera</taxon>
        <taxon>Endopterygota</taxon>
        <taxon>Hymenoptera</taxon>
        <taxon>Apocrita</taxon>
        <taxon>Aculeata</taxon>
        <taxon>Formicoidea</taxon>
        <taxon>Formicidae</taxon>
        <taxon>Ponerinae</taxon>
        <taxon>Ponerini</taxon>
        <taxon>Harpegnathos</taxon>
    </lineage>
</organism>
<dbReference type="InterPro" id="IPR036397">
    <property type="entry name" value="RNaseH_sf"/>
</dbReference>
<proteinExistence type="predicted"/>